<accession>A0ABW5NDI9</accession>
<gene>
    <name evidence="1" type="ORF">ACFSTE_22520</name>
</gene>
<comment type="caution">
    <text evidence="1">The sequence shown here is derived from an EMBL/GenBank/DDBJ whole genome shotgun (WGS) entry which is preliminary data.</text>
</comment>
<dbReference type="RefSeq" id="WP_176030970.1">
    <property type="nucleotide sequence ID" value="NZ_JBHULX010000048.1"/>
</dbReference>
<name>A0ABW5NDI9_9FLAO</name>
<organism evidence="1 2">
    <name type="scientific">Aquimarina hainanensis</name>
    <dbReference type="NCBI Taxonomy" id="1578017"/>
    <lineage>
        <taxon>Bacteria</taxon>
        <taxon>Pseudomonadati</taxon>
        <taxon>Bacteroidota</taxon>
        <taxon>Flavobacteriia</taxon>
        <taxon>Flavobacteriales</taxon>
        <taxon>Flavobacteriaceae</taxon>
        <taxon>Aquimarina</taxon>
    </lineage>
</organism>
<evidence type="ECO:0000313" key="2">
    <source>
        <dbReference type="Proteomes" id="UP001597459"/>
    </source>
</evidence>
<proteinExistence type="predicted"/>
<keyword evidence="2" id="KW-1185">Reference proteome</keyword>
<dbReference type="Proteomes" id="UP001597459">
    <property type="component" value="Unassembled WGS sequence"/>
</dbReference>
<dbReference type="EMBL" id="JBHULX010000048">
    <property type="protein sequence ID" value="MFD2593630.1"/>
    <property type="molecule type" value="Genomic_DNA"/>
</dbReference>
<protein>
    <submittedName>
        <fullName evidence="1">Uncharacterized protein</fullName>
    </submittedName>
</protein>
<evidence type="ECO:0000313" key="1">
    <source>
        <dbReference type="EMBL" id="MFD2593630.1"/>
    </source>
</evidence>
<sequence>MKDLIPLKIGNEWIYKQTIYNKKTFKTKERIVTNKVIDSWEDENKMYIINIFDEEYFVRNTEKGLRRSNFEKKVFITRSLFLKHPNTIENTPFEYTEITEFYDMGDSFSMSEIATSKITLFSKYIDLKINNKTYTCCQYIISPITEVNNEMENYKTTIYIALGVGIVKHIKENENEIISSELTSKKL</sequence>
<reference evidence="2" key="1">
    <citation type="journal article" date="2019" name="Int. J. Syst. Evol. Microbiol.">
        <title>The Global Catalogue of Microorganisms (GCM) 10K type strain sequencing project: providing services to taxonomists for standard genome sequencing and annotation.</title>
        <authorList>
            <consortium name="The Broad Institute Genomics Platform"/>
            <consortium name="The Broad Institute Genome Sequencing Center for Infectious Disease"/>
            <person name="Wu L."/>
            <person name="Ma J."/>
        </authorList>
    </citation>
    <scope>NUCLEOTIDE SEQUENCE [LARGE SCALE GENOMIC DNA]</scope>
    <source>
        <strain evidence="2">KCTC 42423</strain>
    </source>
</reference>